<sequence length="152" mass="16116" precursor="true">MKTDVLIGACTSLILFALSTNALAEPCDNVLAALQQERHLSQVKQTEGKQTTEYRDGPNIVLSLSCAVGTPNVAVTWDGPAPDQAFYDLVGRTGSLVSKRSAADVVKASQQCRQQALKDESEIATVEQKGLAIECQAFARDGGGTTITVFAD</sequence>
<dbReference type="KEGG" id="panr:A7J50_4403"/>
<gene>
    <name evidence="2" type="ORF">A7J50_4403</name>
</gene>
<dbReference type="EMBL" id="CP015600">
    <property type="protein sequence ID" value="ANF87757.1"/>
    <property type="molecule type" value="Genomic_DNA"/>
</dbReference>
<dbReference type="AlphaFoldDB" id="A0A172Z5J6"/>
<dbReference type="RefSeq" id="WP_064453701.1">
    <property type="nucleotide sequence ID" value="NZ_CP015600.1"/>
</dbReference>
<evidence type="ECO:0000256" key="1">
    <source>
        <dbReference type="SAM" id="SignalP"/>
    </source>
</evidence>
<dbReference type="PATRIC" id="fig|219572.3.peg.4525"/>
<accession>A0A172Z5J6</accession>
<evidence type="ECO:0000313" key="2">
    <source>
        <dbReference type="EMBL" id="ANF87757.1"/>
    </source>
</evidence>
<proteinExistence type="predicted"/>
<protein>
    <submittedName>
        <fullName evidence="2">Uncharacterized protein</fullName>
    </submittedName>
</protein>
<name>A0A172Z5J6_9PSED</name>
<feature type="chain" id="PRO_5008005505" evidence="1">
    <location>
        <begin position="25"/>
        <end position="152"/>
    </location>
</feature>
<reference evidence="2 3" key="1">
    <citation type="submission" date="2016-05" db="EMBL/GenBank/DDBJ databases">
        <title>Complete genome sequence of Pseudomonas antarctica PAMC 27494.</title>
        <authorList>
            <person name="Lee J."/>
        </authorList>
    </citation>
    <scope>NUCLEOTIDE SEQUENCE [LARGE SCALE GENOMIC DNA]</scope>
    <source>
        <strain evidence="2 3">PAMC 27494</strain>
    </source>
</reference>
<keyword evidence="1" id="KW-0732">Signal</keyword>
<dbReference type="Proteomes" id="UP000077829">
    <property type="component" value="Chromosome"/>
</dbReference>
<feature type="signal peptide" evidence="1">
    <location>
        <begin position="1"/>
        <end position="24"/>
    </location>
</feature>
<organism evidence="2 3">
    <name type="scientific">Pseudomonas antarctica</name>
    <dbReference type="NCBI Taxonomy" id="219572"/>
    <lineage>
        <taxon>Bacteria</taxon>
        <taxon>Pseudomonadati</taxon>
        <taxon>Pseudomonadota</taxon>
        <taxon>Gammaproteobacteria</taxon>
        <taxon>Pseudomonadales</taxon>
        <taxon>Pseudomonadaceae</taxon>
        <taxon>Pseudomonas</taxon>
    </lineage>
</organism>
<evidence type="ECO:0000313" key="3">
    <source>
        <dbReference type="Proteomes" id="UP000077829"/>
    </source>
</evidence>